<dbReference type="Proteomes" id="UP001232750">
    <property type="component" value="Unassembled WGS sequence"/>
</dbReference>
<keyword evidence="2" id="KW-0813">Transport</keyword>
<feature type="transmembrane region" description="Helical" evidence="6">
    <location>
        <begin position="449"/>
        <end position="468"/>
    </location>
</feature>
<comment type="caution">
    <text evidence="8">The sequence shown here is derived from an EMBL/GenBank/DDBJ whole genome shotgun (WGS) entry which is preliminary data.</text>
</comment>
<gene>
    <name evidence="8" type="ORF">QNJ86_07815</name>
</gene>
<evidence type="ECO:0000259" key="7">
    <source>
        <dbReference type="Pfam" id="PF03600"/>
    </source>
</evidence>
<feature type="transmembrane region" description="Helical" evidence="6">
    <location>
        <begin position="404"/>
        <end position="428"/>
    </location>
</feature>
<feature type="transmembrane region" description="Helical" evidence="6">
    <location>
        <begin position="7"/>
        <end position="25"/>
    </location>
</feature>
<accession>A0ABT7DRB9</accession>
<organism evidence="8 9">
    <name type="scientific">Gordonibacter faecis</name>
    <dbReference type="NCBI Taxonomy" id="3047475"/>
    <lineage>
        <taxon>Bacteria</taxon>
        <taxon>Bacillati</taxon>
        <taxon>Actinomycetota</taxon>
        <taxon>Coriobacteriia</taxon>
        <taxon>Eggerthellales</taxon>
        <taxon>Eggerthellaceae</taxon>
        <taxon>Gordonibacter</taxon>
    </lineage>
</organism>
<dbReference type="EMBL" id="JASJEU010000014">
    <property type="protein sequence ID" value="MDJ1650705.1"/>
    <property type="molecule type" value="Genomic_DNA"/>
</dbReference>
<keyword evidence="9" id="KW-1185">Reference proteome</keyword>
<evidence type="ECO:0000256" key="3">
    <source>
        <dbReference type="ARBA" id="ARBA00022692"/>
    </source>
</evidence>
<feature type="transmembrane region" description="Helical" evidence="6">
    <location>
        <begin position="124"/>
        <end position="151"/>
    </location>
</feature>
<evidence type="ECO:0000256" key="2">
    <source>
        <dbReference type="ARBA" id="ARBA00022448"/>
    </source>
</evidence>
<comment type="subcellular location">
    <subcellularLocation>
        <location evidence="1">Membrane</location>
        <topology evidence="1">Multi-pass membrane protein</topology>
    </subcellularLocation>
</comment>
<feature type="transmembrane region" description="Helical" evidence="6">
    <location>
        <begin position="266"/>
        <end position="285"/>
    </location>
</feature>
<dbReference type="InterPro" id="IPR004680">
    <property type="entry name" value="Cit_transptr-like_dom"/>
</dbReference>
<evidence type="ECO:0000256" key="1">
    <source>
        <dbReference type="ARBA" id="ARBA00004141"/>
    </source>
</evidence>
<feature type="transmembrane region" description="Helical" evidence="6">
    <location>
        <begin position="37"/>
        <end position="67"/>
    </location>
</feature>
<proteinExistence type="predicted"/>
<name>A0ABT7DRB9_9ACTN</name>
<evidence type="ECO:0000313" key="9">
    <source>
        <dbReference type="Proteomes" id="UP001232750"/>
    </source>
</evidence>
<dbReference type="RefSeq" id="WP_283832049.1">
    <property type="nucleotide sequence ID" value="NZ_JASJEU010000014.1"/>
</dbReference>
<feature type="domain" description="Citrate transporter-like" evidence="7">
    <location>
        <begin position="46"/>
        <end position="406"/>
    </location>
</feature>
<keyword evidence="5 6" id="KW-0472">Membrane</keyword>
<feature type="transmembrane region" description="Helical" evidence="6">
    <location>
        <begin position="322"/>
        <end position="346"/>
    </location>
</feature>
<feature type="transmembrane region" description="Helical" evidence="6">
    <location>
        <begin position="212"/>
        <end position="234"/>
    </location>
</feature>
<evidence type="ECO:0000256" key="4">
    <source>
        <dbReference type="ARBA" id="ARBA00022989"/>
    </source>
</evidence>
<dbReference type="Pfam" id="PF03600">
    <property type="entry name" value="CitMHS"/>
    <property type="match status" value="1"/>
</dbReference>
<evidence type="ECO:0000256" key="5">
    <source>
        <dbReference type="ARBA" id="ARBA00023136"/>
    </source>
</evidence>
<sequence length="469" mass="50032">MRERTSFKVGMVGIAVLIVLAAFFIPNPEGLAFEGKMMLGILVACIVLWITEAIPIVITAWLFAAAVPIMGILTPGETWAQGVSVAMVLCLSCFALALFVQYSTISLRIIAFVLKWAKNDSKKALAGLMVATAILSMIIDDLVLVLMMLPFAYKILDENGTPWGDKSNLAKALVLGIAFASYIGGWITPVGSVVNILAMGFAEQSLGVTVTFANWMILGFIMNIVILPVSWFALVKIFKPEPISDDALERIREERASLPGFTKDEIWGMLIIVGTLALWLAGSWVPALDAVVVGLVALGLLFLPPFKCVSFKRYVDESPWQVVMLNWAVGCFVAGMIATGAMTWLVNAVFGPMSALPVIGVMLLVAIFACVFHNILPAGAAVAGLITIPICGLVASVGGNITAAIFMCAVFSSAAFLLPLDLVVYVAYSSERKYFAPIDELKVGWVPSIAAVAMVSLVIPAVCAVMGLA</sequence>
<feature type="transmembrane region" description="Helical" evidence="6">
    <location>
        <begin position="172"/>
        <end position="200"/>
    </location>
</feature>
<feature type="transmembrane region" description="Helical" evidence="6">
    <location>
        <begin position="379"/>
        <end position="398"/>
    </location>
</feature>
<evidence type="ECO:0000313" key="8">
    <source>
        <dbReference type="EMBL" id="MDJ1650705.1"/>
    </source>
</evidence>
<feature type="transmembrane region" description="Helical" evidence="6">
    <location>
        <begin position="352"/>
        <end position="372"/>
    </location>
</feature>
<feature type="transmembrane region" description="Helical" evidence="6">
    <location>
        <begin position="79"/>
        <end position="104"/>
    </location>
</feature>
<keyword evidence="3 6" id="KW-0812">Transmembrane</keyword>
<dbReference type="PANTHER" id="PTHR10283">
    <property type="entry name" value="SOLUTE CARRIER FAMILY 13 MEMBER"/>
    <property type="match status" value="1"/>
</dbReference>
<evidence type="ECO:0000256" key="6">
    <source>
        <dbReference type="SAM" id="Phobius"/>
    </source>
</evidence>
<feature type="transmembrane region" description="Helical" evidence="6">
    <location>
        <begin position="291"/>
        <end position="310"/>
    </location>
</feature>
<protein>
    <submittedName>
        <fullName evidence="8">SLC13 family permease</fullName>
    </submittedName>
</protein>
<keyword evidence="4 6" id="KW-1133">Transmembrane helix</keyword>
<reference evidence="8 9" key="1">
    <citation type="submission" date="2023-05" db="EMBL/GenBank/DDBJ databases">
        <title>Gordonibacter KGMB12511T sp. nov., isolated from faeces of healthy Korean.</title>
        <authorList>
            <person name="Kim H.S."/>
            <person name="Kim J.-S."/>
            <person name="Suh M.K."/>
            <person name="Eom M.K."/>
            <person name="Do H.E."/>
            <person name="Lee J.-S."/>
        </authorList>
    </citation>
    <scope>NUCLEOTIDE SEQUENCE [LARGE SCALE GENOMIC DNA]</scope>
    <source>
        <strain evidence="8 9">KGMB12511</strain>
    </source>
</reference>